<name>A0AA39FTW8_MICHY</name>
<evidence type="ECO:0000313" key="2">
    <source>
        <dbReference type="Proteomes" id="UP001168972"/>
    </source>
</evidence>
<proteinExistence type="predicted"/>
<dbReference type="EMBL" id="JAQQBR010000005">
    <property type="protein sequence ID" value="KAK0175415.1"/>
    <property type="molecule type" value="Genomic_DNA"/>
</dbReference>
<keyword evidence="2" id="KW-1185">Reference proteome</keyword>
<comment type="caution">
    <text evidence="1">The sequence shown here is derived from an EMBL/GenBank/DDBJ whole genome shotgun (WGS) entry which is preliminary data.</text>
</comment>
<sequence length="52" mass="5682">MSWLLARDGGEGCEIEGLSEFSGTFMPISSSLAQDRGVREIECVTNIAQMKM</sequence>
<gene>
    <name evidence="1" type="ORF">PV327_009166</name>
</gene>
<reference evidence="1" key="2">
    <citation type="submission" date="2023-03" db="EMBL/GenBank/DDBJ databases">
        <authorList>
            <person name="Inwood S.N."/>
            <person name="Skelly J.G."/>
            <person name="Guhlin J."/>
            <person name="Harrop T.W.R."/>
            <person name="Goldson S.G."/>
            <person name="Dearden P.K."/>
        </authorList>
    </citation>
    <scope>NUCLEOTIDE SEQUENCE</scope>
    <source>
        <strain evidence="1">Lincoln</strain>
        <tissue evidence="1">Whole body</tissue>
    </source>
</reference>
<protein>
    <submittedName>
        <fullName evidence="1">Uncharacterized protein</fullName>
    </submittedName>
</protein>
<organism evidence="1 2">
    <name type="scientific">Microctonus hyperodae</name>
    <name type="common">Parasitoid wasp</name>
    <dbReference type="NCBI Taxonomy" id="165561"/>
    <lineage>
        <taxon>Eukaryota</taxon>
        <taxon>Metazoa</taxon>
        <taxon>Ecdysozoa</taxon>
        <taxon>Arthropoda</taxon>
        <taxon>Hexapoda</taxon>
        <taxon>Insecta</taxon>
        <taxon>Pterygota</taxon>
        <taxon>Neoptera</taxon>
        <taxon>Endopterygota</taxon>
        <taxon>Hymenoptera</taxon>
        <taxon>Apocrita</taxon>
        <taxon>Ichneumonoidea</taxon>
        <taxon>Braconidae</taxon>
        <taxon>Euphorinae</taxon>
        <taxon>Microctonus</taxon>
    </lineage>
</organism>
<feature type="non-terminal residue" evidence="1">
    <location>
        <position position="1"/>
    </location>
</feature>
<evidence type="ECO:0000313" key="1">
    <source>
        <dbReference type="EMBL" id="KAK0175415.1"/>
    </source>
</evidence>
<dbReference type="AlphaFoldDB" id="A0AA39FTW8"/>
<dbReference type="Proteomes" id="UP001168972">
    <property type="component" value="Unassembled WGS sequence"/>
</dbReference>
<accession>A0AA39FTW8</accession>
<reference evidence="1" key="1">
    <citation type="journal article" date="2023" name="bioRxiv">
        <title>Scaffold-level genome assemblies of two parasitoid biocontrol wasps reveal the parthenogenesis mechanism and an associated novel virus.</title>
        <authorList>
            <person name="Inwood S."/>
            <person name="Skelly J."/>
            <person name="Guhlin J."/>
            <person name="Harrop T."/>
            <person name="Goldson S."/>
            <person name="Dearden P."/>
        </authorList>
    </citation>
    <scope>NUCLEOTIDE SEQUENCE</scope>
    <source>
        <strain evidence="1">Lincoln</strain>
        <tissue evidence="1">Whole body</tissue>
    </source>
</reference>